<dbReference type="AlphaFoldDB" id="A0A9P4XPY1"/>
<evidence type="ECO:0000256" key="1">
    <source>
        <dbReference type="SAM" id="Phobius"/>
    </source>
</evidence>
<protein>
    <submittedName>
        <fullName evidence="2">Uncharacterized protein</fullName>
    </submittedName>
</protein>
<organism evidence="2 3">
    <name type="scientific">Trichoderma lentiforme</name>
    <dbReference type="NCBI Taxonomy" id="1567552"/>
    <lineage>
        <taxon>Eukaryota</taxon>
        <taxon>Fungi</taxon>
        <taxon>Dikarya</taxon>
        <taxon>Ascomycota</taxon>
        <taxon>Pezizomycotina</taxon>
        <taxon>Sordariomycetes</taxon>
        <taxon>Hypocreomycetidae</taxon>
        <taxon>Hypocreales</taxon>
        <taxon>Hypocreaceae</taxon>
        <taxon>Trichoderma</taxon>
    </lineage>
</organism>
<reference evidence="2 3" key="1">
    <citation type="submission" date="2018-06" db="EMBL/GenBank/DDBJ databases">
        <title>Genome analysis of cellulolytic fungus Trichoderma lentiforme CFAM-422.</title>
        <authorList>
            <person name="Steindorff A.S."/>
            <person name="Formighieri E.F."/>
            <person name="Midorikawa G.E.O."/>
            <person name="Tamietti M.S."/>
            <person name="Ramos E.Z."/>
            <person name="Silva A.S."/>
            <person name="Bon E.P.S."/>
            <person name="Mendes T.D."/>
            <person name="Damaso M.C.T."/>
            <person name="Favaro L.C.L."/>
        </authorList>
    </citation>
    <scope>NUCLEOTIDE SEQUENCE [LARGE SCALE GENOMIC DNA]</scope>
    <source>
        <strain evidence="2 3">CFAM-422</strain>
    </source>
</reference>
<evidence type="ECO:0000313" key="3">
    <source>
        <dbReference type="Proteomes" id="UP000801864"/>
    </source>
</evidence>
<dbReference type="Proteomes" id="UP000801864">
    <property type="component" value="Unassembled WGS sequence"/>
</dbReference>
<keyword evidence="1" id="KW-1133">Transmembrane helix</keyword>
<sequence>MAGAWSVVSFSIESTTPDRSTDILFAIGLMQVPVVISILARYKENGTKHTLSDSELRGIKLVDYFSPNNPLPGEWDITTDENEFDYVMLGRMSEAELFATGTAKVGGASDCQNIIFWVSTLKVEHKNIAASVREPSGDDAHTGVTSSFNSRVIITSVAPPRVTIDDVETTRSPESFTAWIDNP</sequence>
<accession>A0A9P4XPY1</accession>
<keyword evidence="3" id="KW-1185">Reference proteome</keyword>
<keyword evidence="1" id="KW-0812">Transmembrane</keyword>
<comment type="caution">
    <text evidence="2">The sequence shown here is derived from an EMBL/GenBank/DDBJ whole genome shotgun (WGS) entry which is preliminary data.</text>
</comment>
<proteinExistence type="predicted"/>
<dbReference type="EMBL" id="QLNT01000002">
    <property type="protein sequence ID" value="KAF3076633.1"/>
    <property type="molecule type" value="Genomic_DNA"/>
</dbReference>
<name>A0A9P4XPY1_9HYPO</name>
<feature type="transmembrane region" description="Helical" evidence="1">
    <location>
        <begin position="23"/>
        <end position="42"/>
    </location>
</feature>
<gene>
    <name evidence="2" type="ORF">CFAM422_001693</name>
</gene>
<evidence type="ECO:0000313" key="2">
    <source>
        <dbReference type="EMBL" id="KAF3076633.1"/>
    </source>
</evidence>
<keyword evidence="1" id="KW-0472">Membrane</keyword>